<dbReference type="PANTHER" id="PTHR48007:SF3">
    <property type="entry name" value="PROTEIN KINASE DOMAIN-CONTAINING PROTEIN"/>
    <property type="match status" value="1"/>
</dbReference>
<feature type="transmembrane region" description="Helical" evidence="8">
    <location>
        <begin position="277"/>
        <end position="299"/>
    </location>
</feature>
<dbReference type="InterPro" id="IPR032675">
    <property type="entry name" value="LRR_dom_sf"/>
</dbReference>
<dbReference type="Pfam" id="PF07714">
    <property type="entry name" value="PK_Tyr_Ser-Thr"/>
    <property type="match status" value="1"/>
</dbReference>
<evidence type="ECO:0000256" key="8">
    <source>
        <dbReference type="SAM" id="Phobius"/>
    </source>
</evidence>
<dbReference type="InterPro" id="IPR011009">
    <property type="entry name" value="Kinase-like_dom_sf"/>
</dbReference>
<feature type="domain" description="Protein kinase" evidence="10">
    <location>
        <begin position="414"/>
        <end position="700"/>
    </location>
</feature>
<dbReference type="InterPro" id="IPR013210">
    <property type="entry name" value="LRR_N_plant-typ"/>
</dbReference>
<proteinExistence type="predicted"/>
<dbReference type="GO" id="GO:0004672">
    <property type="term" value="F:protein kinase activity"/>
    <property type="evidence" value="ECO:0000318"/>
    <property type="project" value="GO_Central"/>
</dbReference>
<evidence type="ECO:0000256" key="5">
    <source>
        <dbReference type="ARBA" id="ARBA00022989"/>
    </source>
</evidence>
<protein>
    <recommendedName>
        <fullName evidence="10">Protein kinase domain-containing protein</fullName>
    </recommendedName>
</protein>
<dbReference type="SUPFAM" id="SSF52058">
    <property type="entry name" value="L domain-like"/>
    <property type="match status" value="1"/>
</dbReference>
<feature type="chain" id="PRO_5013300913" description="Protein kinase domain-containing protein" evidence="9">
    <location>
        <begin position="26"/>
        <end position="801"/>
    </location>
</feature>
<dbReference type="SUPFAM" id="SSF56112">
    <property type="entry name" value="Protein kinase-like (PK-like)"/>
    <property type="match status" value="1"/>
</dbReference>
<dbReference type="InterPro" id="IPR001611">
    <property type="entry name" value="Leu-rich_rpt"/>
</dbReference>
<dbReference type="InterPro" id="IPR001245">
    <property type="entry name" value="Ser-Thr/Tyr_kinase_cat_dom"/>
</dbReference>
<dbReference type="Gene3D" id="3.30.200.20">
    <property type="entry name" value="Phosphorylase Kinase, domain 1"/>
    <property type="match status" value="1"/>
</dbReference>
<evidence type="ECO:0000259" key="10">
    <source>
        <dbReference type="PROSITE" id="PS50011"/>
    </source>
</evidence>
<dbReference type="Pfam" id="PF13855">
    <property type="entry name" value="LRR_8"/>
    <property type="match status" value="1"/>
</dbReference>
<dbReference type="GO" id="GO:0005886">
    <property type="term" value="C:plasma membrane"/>
    <property type="evidence" value="ECO:0000318"/>
    <property type="project" value="GO_Central"/>
</dbReference>
<dbReference type="InterPro" id="IPR046959">
    <property type="entry name" value="PRK1-6/SRF4-like"/>
</dbReference>
<comment type="subcellular location">
    <subcellularLocation>
        <location evidence="1">Membrane</location>
    </subcellularLocation>
</comment>
<dbReference type="Gene3D" id="1.10.510.10">
    <property type="entry name" value="Transferase(Phosphotransferase) domain 1"/>
    <property type="match status" value="1"/>
</dbReference>
<evidence type="ECO:0000313" key="12">
    <source>
        <dbReference type="Proteomes" id="UP000000768"/>
    </source>
</evidence>
<reference evidence="12" key="2">
    <citation type="journal article" date="2018" name="Plant J.">
        <title>The Sorghum bicolor reference genome: improved assembly, gene annotations, a transcriptome atlas, and signatures of genome organization.</title>
        <authorList>
            <person name="McCormick R.F."/>
            <person name="Truong S.K."/>
            <person name="Sreedasyam A."/>
            <person name="Jenkins J."/>
            <person name="Shu S."/>
            <person name="Sims D."/>
            <person name="Kennedy M."/>
            <person name="Amirebrahimi M."/>
            <person name="Weers B.D."/>
            <person name="McKinley B."/>
            <person name="Mattison A."/>
            <person name="Morishige D.T."/>
            <person name="Grimwood J."/>
            <person name="Schmutz J."/>
            <person name="Mullet J.E."/>
        </authorList>
    </citation>
    <scope>NUCLEOTIDE SEQUENCE [LARGE SCALE GENOMIC DNA]</scope>
    <source>
        <strain evidence="12">cv. BTx623</strain>
    </source>
</reference>
<dbReference type="PROSITE" id="PS51257">
    <property type="entry name" value="PROKAR_LIPOPROTEIN"/>
    <property type="match status" value="1"/>
</dbReference>
<dbReference type="AlphaFoldDB" id="A0A1Z5RKR5"/>
<keyword evidence="9" id="KW-0732">Signal</keyword>
<keyword evidence="5 8" id="KW-1133">Transmembrane helix</keyword>
<feature type="compositionally biased region" description="Pro residues" evidence="7">
    <location>
        <begin position="212"/>
        <end position="230"/>
    </location>
</feature>
<dbReference type="ExpressionAtlas" id="A0A1Z5RKR5">
    <property type="expression patterns" value="baseline and differential"/>
</dbReference>
<evidence type="ECO:0000256" key="2">
    <source>
        <dbReference type="ARBA" id="ARBA00022614"/>
    </source>
</evidence>
<dbReference type="GO" id="GO:0005524">
    <property type="term" value="F:ATP binding"/>
    <property type="evidence" value="ECO:0007669"/>
    <property type="project" value="InterPro"/>
</dbReference>
<keyword evidence="3 8" id="KW-0812">Transmembrane</keyword>
<reference evidence="11 12" key="1">
    <citation type="journal article" date="2009" name="Nature">
        <title>The Sorghum bicolor genome and the diversification of grasses.</title>
        <authorList>
            <person name="Paterson A.H."/>
            <person name="Bowers J.E."/>
            <person name="Bruggmann R."/>
            <person name="Dubchak I."/>
            <person name="Grimwood J."/>
            <person name="Gundlach H."/>
            <person name="Haberer G."/>
            <person name="Hellsten U."/>
            <person name="Mitros T."/>
            <person name="Poliakov A."/>
            <person name="Schmutz J."/>
            <person name="Spannagl M."/>
            <person name="Tang H."/>
            <person name="Wang X."/>
            <person name="Wicker T."/>
            <person name="Bharti A.K."/>
            <person name="Chapman J."/>
            <person name="Feltus F.A."/>
            <person name="Gowik U."/>
            <person name="Grigoriev I.V."/>
            <person name="Lyons E."/>
            <person name="Maher C.A."/>
            <person name="Martis M."/>
            <person name="Narechania A."/>
            <person name="Otillar R.P."/>
            <person name="Penning B.W."/>
            <person name="Salamov A.A."/>
            <person name="Wang Y."/>
            <person name="Zhang L."/>
            <person name="Carpita N.C."/>
            <person name="Freeling M."/>
            <person name="Gingle A.R."/>
            <person name="Hash C.T."/>
            <person name="Keller B."/>
            <person name="Klein P."/>
            <person name="Kresovich S."/>
            <person name="McCann M.C."/>
            <person name="Ming R."/>
            <person name="Peterson D.G."/>
            <person name="Mehboob-ur-Rahman"/>
            <person name="Ware D."/>
            <person name="Westhoff P."/>
            <person name="Mayer K.F."/>
            <person name="Messing J."/>
            <person name="Rokhsar D.S."/>
        </authorList>
    </citation>
    <scope>NUCLEOTIDE SEQUENCE [LARGE SCALE GENOMIC DNA]</scope>
    <source>
        <strain evidence="12">cv. BTx623</strain>
    </source>
</reference>
<keyword evidence="4" id="KW-0677">Repeat</keyword>
<dbReference type="InterPro" id="IPR000719">
    <property type="entry name" value="Prot_kinase_dom"/>
</dbReference>
<keyword evidence="6 8" id="KW-0472">Membrane</keyword>
<accession>A0A1Z5RKR5</accession>
<dbReference type="PANTHER" id="PTHR48007">
    <property type="entry name" value="LEUCINE-RICH REPEAT RECEPTOR-LIKE PROTEIN KINASE PXC1"/>
    <property type="match status" value="1"/>
</dbReference>
<dbReference type="Gramene" id="OQU84332">
    <property type="protein sequence ID" value="OQU84332"/>
    <property type="gene ID" value="SORBI_3004G034200"/>
</dbReference>
<feature type="region of interest" description="Disordered" evidence="7">
    <location>
        <begin position="201"/>
        <end position="272"/>
    </location>
</feature>
<dbReference type="InParanoid" id="A0A1Z5RKR5"/>
<evidence type="ECO:0000256" key="6">
    <source>
        <dbReference type="ARBA" id="ARBA00023136"/>
    </source>
</evidence>
<name>A0A1Z5RKR5_SORBI</name>
<evidence type="ECO:0000256" key="3">
    <source>
        <dbReference type="ARBA" id="ARBA00022692"/>
    </source>
</evidence>
<evidence type="ECO:0000256" key="7">
    <source>
        <dbReference type="SAM" id="MobiDB-lite"/>
    </source>
</evidence>
<dbReference type="Pfam" id="PF08263">
    <property type="entry name" value="LRRNT_2"/>
    <property type="match status" value="1"/>
</dbReference>
<feature type="signal peptide" evidence="9">
    <location>
        <begin position="1"/>
        <end position="25"/>
    </location>
</feature>
<gene>
    <name evidence="11" type="ORF">SORBI_3004G034200</name>
</gene>
<evidence type="ECO:0000313" key="11">
    <source>
        <dbReference type="EMBL" id="OQU84332.1"/>
    </source>
</evidence>
<dbReference type="PROSITE" id="PS50011">
    <property type="entry name" value="PROTEIN_KINASE_DOM"/>
    <property type="match status" value="1"/>
</dbReference>
<keyword evidence="2" id="KW-0433">Leucine-rich repeat</keyword>
<sequence length="801" mass="85358">MRSRTRLLGVAAAVFAWLAASCSHAFPFPIPLLEPYTSQKDVDAINDLYAALGSPDLDGWTGSGGDPCREAWQGVQCDGPNVTAIDLGGAGLGGKLSQTLGDFTAITELDLSNNQIGGALPQSLPPALARLDLSSNSLSGELPDSMAKLSSLSTLHVQNNQLSGTLDVLQDLPLTDLNVENNQFSGPIPDKLLSVPKFLRNGNHFTEEPTPGSSPTPATPPPPPPSPPVHPSHVPTPAAPEEPPVLNGSHPPIYVIPAPPQDAPPNRHRGRVSPAKAAGFSILAAGSLSIAVVAILFTASKRRRERSLRVGYLRGAEMSTPSSVRAPPTLRAVAIAKPEKDRDHRSVEAAEEKMEWTPRDYVKAAGSSFKNSSNGSIVSDKKNVQGGSGGPPPHLQLPFTLFTVASLQQYTNGFSDQDQTRETCFGKIYPADRPTGTKLSVLKLDGDAARTPVAEFLKIVHGVARLRHPNVQELVGCCVEHGQRLLVYKHFSDRTLEDMLRLEQAASSGPGETLRWDSRIAVALEAAKALEYLHEGAGKLMVHRHFRPEHVLVDGELRVSVSGCGLAPFAAQLSDYCGVTLSYEPPEAAGGGGGAAAAWTPKGDVYSFGVVMLQLLTGRRPYDSSRARGERHLVPWASARLYDLAALGKMADPRLGASPPPVRSLSRFADIISRCIQVSHHRPAPQRRAPPMDRSIHKLDSSAWRGVLVLAARGRVPACHVAGGAGPAARAGGRVLGDGERRRCTGLATCAHARLADGPALSPHAWNGAALCSDRPTHRSPAVNHVNLIVLFFSFLVQKER</sequence>
<evidence type="ECO:0000256" key="1">
    <source>
        <dbReference type="ARBA" id="ARBA00004370"/>
    </source>
</evidence>
<evidence type="ECO:0000256" key="9">
    <source>
        <dbReference type="SAM" id="SignalP"/>
    </source>
</evidence>
<dbReference type="FunFam" id="3.80.10.10:FF:000717">
    <property type="entry name" value="Os02g0136900 protein"/>
    <property type="match status" value="1"/>
</dbReference>
<evidence type="ECO:0000256" key="4">
    <source>
        <dbReference type="ARBA" id="ARBA00022737"/>
    </source>
</evidence>
<dbReference type="Gene3D" id="3.80.10.10">
    <property type="entry name" value="Ribonuclease Inhibitor"/>
    <property type="match status" value="1"/>
</dbReference>
<dbReference type="Proteomes" id="UP000000768">
    <property type="component" value="Chromosome 4"/>
</dbReference>
<feature type="region of interest" description="Disordered" evidence="7">
    <location>
        <begin position="372"/>
        <end position="392"/>
    </location>
</feature>
<organism evidence="11 12">
    <name type="scientific">Sorghum bicolor</name>
    <name type="common">Sorghum</name>
    <name type="synonym">Sorghum vulgare</name>
    <dbReference type="NCBI Taxonomy" id="4558"/>
    <lineage>
        <taxon>Eukaryota</taxon>
        <taxon>Viridiplantae</taxon>
        <taxon>Streptophyta</taxon>
        <taxon>Embryophyta</taxon>
        <taxon>Tracheophyta</taxon>
        <taxon>Spermatophyta</taxon>
        <taxon>Magnoliopsida</taxon>
        <taxon>Liliopsida</taxon>
        <taxon>Poales</taxon>
        <taxon>Poaceae</taxon>
        <taxon>PACMAD clade</taxon>
        <taxon>Panicoideae</taxon>
        <taxon>Andropogonodae</taxon>
        <taxon>Andropogoneae</taxon>
        <taxon>Sorghinae</taxon>
        <taxon>Sorghum</taxon>
    </lineage>
</organism>
<keyword evidence="12" id="KW-1185">Reference proteome</keyword>
<dbReference type="GO" id="GO:0007165">
    <property type="term" value="P:signal transduction"/>
    <property type="evidence" value="ECO:0000318"/>
    <property type="project" value="GO_Central"/>
</dbReference>
<dbReference type="EMBL" id="CM000763">
    <property type="protein sequence ID" value="OQU84332.1"/>
    <property type="molecule type" value="Genomic_DNA"/>
</dbReference>